<keyword evidence="2" id="KW-1185">Reference proteome</keyword>
<dbReference type="Proteomes" id="UP000419144">
    <property type="component" value="Unassembled WGS sequence"/>
</dbReference>
<name>A0A640KGI8_LEITA</name>
<evidence type="ECO:0000313" key="2">
    <source>
        <dbReference type="Proteomes" id="UP000419144"/>
    </source>
</evidence>
<protein>
    <submittedName>
        <fullName evidence="1">Endoribonuclease L-PSP, putative</fullName>
    </submittedName>
</protein>
<proteinExistence type="predicted"/>
<dbReference type="EMBL" id="BLBS01000030">
    <property type="protein sequence ID" value="GET88663.1"/>
    <property type="molecule type" value="Genomic_DNA"/>
</dbReference>
<organism evidence="1 2">
    <name type="scientific">Leishmania tarentolae</name>
    <name type="common">Sauroleishmania tarentolae</name>
    <dbReference type="NCBI Taxonomy" id="5689"/>
    <lineage>
        <taxon>Eukaryota</taxon>
        <taxon>Discoba</taxon>
        <taxon>Euglenozoa</taxon>
        <taxon>Kinetoplastea</taxon>
        <taxon>Metakinetoplastina</taxon>
        <taxon>Trypanosomatida</taxon>
        <taxon>Trypanosomatidae</taxon>
        <taxon>Leishmaniinae</taxon>
        <taxon>Leishmania</taxon>
        <taxon>lizard Leishmania</taxon>
    </lineage>
</organism>
<reference evidence="1" key="1">
    <citation type="submission" date="2019-11" db="EMBL/GenBank/DDBJ databases">
        <title>Leishmania tarentolae CDS.</title>
        <authorList>
            <person name="Goto Y."/>
            <person name="Yamagishi J."/>
        </authorList>
    </citation>
    <scope>NUCLEOTIDE SEQUENCE [LARGE SCALE GENOMIC DNA]</scope>
    <source>
        <strain evidence="1">Parrot Tar II</strain>
    </source>
</reference>
<dbReference type="AlphaFoldDB" id="A0A640KGI8"/>
<evidence type="ECO:0000313" key="1">
    <source>
        <dbReference type="EMBL" id="GET88663.1"/>
    </source>
</evidence>
<gene>
    <name evidence="1" type="ORF">LtaPh_2302401</name>
</gene>
<accession>A0A640KGI8</accession>
<dbReference type="VEuPathDB" id="TriTrypDB:LtaPh_2302401"/>
<comment type="caution">
    <text evidence="1">The sequence shown here is derived from an EMBL/GenBank/DDBJ whole genome shotgun (WGS) entry which is preliminary data.</text>
</comment>
<sequence length="142" mass="15555">MQPLRGSFGAVLEFDLSLNLDHRIEWQLRNTESAASVAADLLTKDTDEEVGAAVGHKRVIMKAALGVDIAAHHDHFLHSVEVSAGRRLHLSDELHGTAFRCGLSIFDLQRATELANHELPIRIFGKLAGDVDHVADDGERCV</sequence>